<sequence length="80" mass="9392">MELAALCSILDENPNDEDDILLGLALGGFFDDRLEDDASHIDHRRFNRFNLDNFSEAECKYFFRFQKDDIPRLDDCVMPF</sequence>
<proteinExistence type="predicted"/>
<comment type="caution">
    <text evidence="1">The sequence shown here is derived from an EMBL/GenBank/DDBJ whole genome shotgun (WGS) entry which is preliminary data.</text>
</comment>
<evidence type="ECO:0000313" key="2">
    <source>
        <dbReference type="Proteomes" id="UP001347796"/>
    </source>
</evidence>
<dbReference type="Proteomes" id="UP001347796">
    <property type="component" value="Unassembled WGS sequence"/>
</dbReference>
<protein>
    <submittedName>
        <fullName evidence="1">Uncharacterized protein</fullName>
    </submittedName>
</protein>
<keyword evidence="2" id="KW-1185">Reference proteome</keyword>
<dbReference type="EMBL" id="JAZGQO010000008">
    <property type="protein sequence ID" value="KAK6179759.1"/>
    <property type="molecule type" value="Genomic_DNA"/>
</dbReference>
<gene>
    <name evidence="1" type="ORF">SNE40_012045</name>
</gene>
<reference evidence="1 2" key="1">
    <citation type="submission" date="2024-01" db="EMBL/GenBank/DDBJ databases">
        <title>The genome of the rayed Mediterranean limpet Patella caerulea (Linnaeus, 1758).</title>
        <authorList>
            <person name="Anh-Thu Weber A."/>
            <person name="Halstead-Nussloch G."/>
        </authorList>
    </citation>
    <scope>NUCLEOTIDE SEQUENCE [LARGE SCALE GENOMIC DNA]</scope>
    <source>
        <strain evidence="1">AATW-2023a</strain>
        <tissue evidence="1">Whole specimen</tissue>
    </source>
</reference>
<dbReference type="AlphaFoldDB" id="A0AAN8PMM3"/>
<organism evidence="1 2">
    <name type="scientific">Patella caerulea</name>
    <name type="common">Rayed Mediterranean limpet</name>
    <dbReference type="NCBI Taxonomy" id="87958"/>
    <lineage>
        <taxon>Eukaryota</taxon>
        <taxon>Metazoa</taxon>
        <taxon>Spiralia</taxon>
        <taxon>Lophotrochozoa</taxon>
        <taxon>Mollusca</taxon>
        <taxon>Gastropoda</taxon>
        <taxon>Patellogastropoda</taxon>
        <taxon>Patelloidea</taxon>
        <taxon>Patellidae</taxon>
        <taxon>Patella</taxon>
    </lineage>
</organism>
<accession>A0AAN8PMM3</accession>
<name>A0AAN8PMM3_PATCE</name>
<evidence type="ECO:0000313" key="1">
    <source>
        <dbReference type="EMBL" id="KAK6179759.1"/>
    </source>
</evidence>